<name>A0A9P3PGL0_LYOSH</name>
<dbReference type="AlphaFoldDB" id="A0A9P3PGL0"/>
<dbReference type="EMBL" id="BRPK01000002">
    <property type="protein sequence ID" value="GLB35677.1"/>
    <property type="molecule type" value="Genomic_DNA"/>
</dbReference>
<dbReference type="InterPro" id="IPR056119">
    <property type="entry name" value="DUF7702"/>
</dbReference>
<keyword evidence="4" id="KW-1185">Reference proteome</keyword>
<evidence type="ECO:0000256" key="1">
    <source>
        <dbReference type="SAM" id="Phobius"/>
    </source>
</evidence>
<feature type="transmembrane region" description="Helical" evidence="1">
    <location>
        <begin position="203"/>
        <end position="222"/>
    </location>
</feature>
<feature type="transmembrane region" description="Helical" evidence="1">
    <location>
        <begin position="234"/>
        <end position="252"/>
    </location>
</feature>
<keyword evidence="1" id="KW-0472">Membrane</keyword>
<feature type="transmembrane region" description="Helical" evidence="1">
    <location>
        <begin position="45"/>
        <end position="66"/>
    </location>
</feature>
<dbReference type="PANTHER" id="PTHR42109">
    <property type="entry name" value="UNPLACED GENOMIC SCAFFOLD UM_SCAF_CONTIG_1.265, WHOLE GENOME SHOTGUN SEQUENCE"/>
    <property type="match status" value="1"/>
</dbReference>
<evidence type="ECO:0000313" key="3">
    <source>
        <dbReference type="EMBL" id="GLB35677.1"/>
    </source>
</evidence>
<dbReference type="Proteomes" id="UP001063166">
    <property type="component" value="Unassembled WGS sequence"/>
</dbReference>
<sequence>MSAATTTYAAWYGINSVPAAALFAILYLPMFILFVYQSFERPSPVFYSLAFFCIVRMVSFVLRAMIASPSDEDNVGMLIGDQILFSIGFFSLLYSAYTLVLDREIVSDYPISDGIISRVIRRRTAFRLTLVAAIILGSVGLSDANSTDPETGSVGTGLHEASTIIFLVLVVLLAYQTVILAIYEFRGGGFRHRKGSPGEKYGIYILLVIASSCHPRVIATATASDFAKQNNEHFWYPLVALPELLAVILYATRTCTYALRAL</sequence>
<evidence type="ECO:0000259" key="2">
    <source>
        <dbReference type="Pfam" id="PF24800"/>
    </source>
</evidence>
<feature type="transmembrane region" description="Helical" evidence="1">
    <location>
        <begin position="78"/>
        <end position="100"/>
    </location>
</feature>
<feature type="domain" description="DUF7702" evidence="2">
    <location>
        <begin position="23"/>
        <end position="182"/>
    </location>
</feature>
<dbReference type="OrthoDB" id="5389493at2759"/>
<accession>A0A9P3PGL0</accession>
<dbReference type="PANTHER" id="PTHR42109:SF2">
    <property type="entry name" value="INTEGRAL MEMBRANE PROTEIN"/>
    <property type="match status" value="1"/>
</dbReference>
<proteinExistence type="predicted"/>
<keyword evidence="1" id="KW-1133">Transmembrane helix</keyword>
<keyword evidence="1" id="KW-0812">Transmembrane</keyword>
<feature type="transmembrane region" description="Helical" evidence="1">
    <location>
        <begin position="161"/>
        <end position="183"/>
    </location>
</feature>
<dbReference type="Pfam" id="PF24800">
    <property type="entry name" value="DUF7702"/>
    <property type="match status" value="1"/>
</dbReference>
<comment type="caution">
    <text evidence="3">The sequence shown here is derived from an EMBL/GenBank/DDBJ whole genome shotgun (WGS) entry which is preliminary data.</text>
</comment>
<gene>
    <name evidence="3" type="ORF">LshimejAT787_0212420</name>
</gene>
<protein>
    <recommendedName>
        <fullName evidence="2">DUF7702 domain-containing protein</fullName>
    </recommendedName>
</protein>
<feature type="transmembrane region" description="Helical" evidence="1">
    <location>
        <begin position="124"/>
        <end position="141"/>
    </location>
</feature>
<organism evidence="3 4">
    <name type="scientific">Lyophyllum shimeji</name>
    <name type="common">Hon-shimeji</name>
    <name type="synonym">Tricholoma shimeji</name>
    <dbReference type="NCBI Taxonomy" id="47721"/>
    <lineage>
        <taxon>Eukaryota</taxon>
        <taxon>Fungi</taxon>
        <taxon>Dikarya</taxon>
        <taxon>Basidiomycota</taxon>
        <taxon>Agaricomycotina</taxon>
        <taxon>Agaricomycetes</taxon>
        <taxon>Agaricomycetidae</taxon>
        <taxon>Agaricales</taxon>
        <taxon>Tricholomatineae</taxon>
        <taxon>Lyophyllaceae</taxon>
        <taxon>Lyophyllum</taxon>
    </lineage>
</organism>
<feature type="transmembrane region" description="Helical" evidence="1">
    <location>
        <begin position="12"/>
        <end position="36"/>
    </location>
</feature>
<evidence type="ECO:0000313" key="4">
    <source>
        <dbReference type="Proteomes" id="UP001063166"/>
    </source>
</evidence>
<reference evidence="3" key="1">
    <citation type="submission" date="2022-07" db="EMBL/GenBank/DDBJ databases">
        <title>The genome of Lyophyllum shimeji provides insight into the initial evolution of ectomycorrhizal fungal genome.</title>
        <authorList>
            <person name="Kobayashi Y."/>
            <person name="Shibata T."/>
            <person name="Hirakawa H."/>
            <person name="Shigenobu S."/>
            <person name="Nishiyama T."/>
            <person name="Yamada A."/>
            <person name="Hasebe M."/>
            <person name="Kawaguchi M."/>
        </authorList>
    </citation>
    <scope>NUCLEOTIDE SEQUENCE</scope>
    <source>
        <strain evidence="3">AT787</strain>
    </source>
</reference>